<comment type="caution">
    <text evidence="2">The sequence shown here is derived from an EMBL/GenBank/DDBJ whole genome shotgun (WGS) entry which is preliminary data.</text>
</comment>
<name>A0ABP5Z6J1_9ACTN</name>
<accession>A0ABP5Z6J1</accession>
<evidence type="ECO:0000313" key="3">
    <source>
        <dbReference type="Proteomes" id="UP001501358"/>
    </source>
</evidence>
<feature type="region of interest" description="Disordered" evidence="1">
    <location>
        <begin position="1"/>
        <end position="23"/>
    </location>
</feature>
<organism evidence="2 3">
    <name type="scientific">Streptomyces thermolineatus</name>
    <dbReference type="NCBI Taxonomy" id="44033"/>
    <lineage>
        <taxon>Bacteria</taxon>
        <taxon>Bacillati</taxon>
        <taxon>Actinomycetota</taxon>
        <taxon>Actinomycetes</taxon>
        <taxon>Kitasatosporales</taxon>
        <taxon>Streptomycetaceae</taxon>
        <taxon>Streptomyces</taxon>
    </lineage>
</organism>
<feature type="compositionally biased region" description="Basic and acidic residues" evidence="1">
    <location>
        <begin position="99"/>
        <end position="110"/>
    </location>
</feature>
<sequence length="119" mass="13003">MGLFRRLRGGGGSRPGRAGLGDLAEGERHLTDFARSRRGVEAYVEPQTTVTAVTVLLVAGDGEWTRRRVPGVRAAHTLAGKLGIPAYDAAVVGYPQRMRDYNRRQKEQRAQGEQGEEQG</sequence>
<proteinExistence type="predicted"/>
<dbReference type="Proteomes" id="UP001501358">
    <property type="component" value="Unassembled WGS sequence"/>
</dbReference>
<dbReference type="RefSeq" id="WP_344383545.1">
    <property type="nucleotide sequence ID" value="NZ_BAAATA010000014.1"/>
</dbReference>
<dbReference type="EMBL" id="BAAATA010000014">
    <property type="protein sequence ID" value="GAA2490485.1"/>
    <property type="molecule type" value="Genomic_DNA"/>
</dbReference>
<reference evidence="3" key="1">
    <citation type="journal article" date="2019" name="Int. J. Syst. Evol. Microbiol.">
        <title>The Global Catalogue of Microorganisms (GCM) 10K type strain sequencing project: providing services to taxonomists for standard genome sequencing and annotation.</title>
        <authorList>
            <consortium name="The Broad Institute Genomics Platform"/>
            <consortium name="The Broad Institute Genome Sequencing Center for Infectious Disease"/>
            <person name="Wu L."/>
            <person name="Ma J."/>
        </authorList>
    </citation>
    <scope>NUCLEOTIDE SEQUENCE [LARGE SCALE GENOMIC DNA]</scope>
    <source>
        <strain evidence="3">JCM 6307</strain>
    </source>
</reference>
<gene>
    <name evidence="2" type="ORF">GCM10010406_28260</name>
</gene>
<evidence type="ECO:0008006" key="4">
    <source>
        <dbReference type="Google" id="ProtNLM"/>
    </source>
</evidence>
<feature type="region of interest" description="Disordered" evidence="1">
    <location>
        <begin position="99"/>
        <end position="119"/>
    </location>
</feature>
<evidence type="ECO:0000313" key="2">
    <source>
        <dbReference type="EMBL" id="GAA2490485.1"/>
    </source>
</evidence>
<protein>
    <recommendedName>
        <fullName evidence="4">Oxidoreductase</fullName>
    </recommendedName>
</protein>
<evidence type="ECO:0000256" key="1">
    <source>
        <dbReference type="SAM" id="MobiDB-lite"/>
    </source>
</evidence>
<keyword evidence="3" id="KW-1185">Reference proteome</keyword>